<gene>
    <name evidence="8" type="ORF">AWB78_07728</name>
</gene>
<keyword evidence="9" id="KW-1185">Reference proteome</keyword>
<evidence type="ECO:0000256" key="4">
    <source>
        <dbReference type="ARBA" id="ARBA00022927"/>
    </source>
</evidence>
<dbReference type="InterPro" id="IPR012842">
    <property type="entry name" value="T3SS_SctL/SctL2"/>
</dbReference>
<dbReference type="InterPro" id="IPR018035">
    <property type="entry name" value="Flagellar_FliH/T3SS_HrpE"/>
</dbReference>
<dbReference type="GO" id="GO:0005829">
    <property type="term" value="C:cytosol"/>
    <property type="evidence" value="ECO:0007669"/>
    <property type="project" value="TreeGrafter"/>
</dbReference>
<dbReference type="Gene3D" id="1.20.5.620">
    <property type="entry name" value="F1F0 ATP synthase subunit B, membrane domain"/>
    <property type="match status" value="1"/>
</dbReference>
<organism evidence="8 9">
    <name type="scientific">Caballeronia calidae</name>
    <dbReference type="NCBI Taxonomy" id="1777139"/>
    <lineage>
        <taxon>Bacteria</taxon>
        <taxon>Pseudomonadati</taxon>
        <taxon>Pseudomonadota</taxon>
        <taxon>Betaproteobacteria</taxon>
        <taxon>Burkholderiales</taxon>
        <taxon>Burkholderiaceae</taxon>
        <taxon>Caballeronia</taxon>
    </lineage>
</organism>
<evidence type="ECO:0000313" key="9">
    <source>
        <dbReference type="Proteomes" id="UP000071859"/>
    </source>
</evidence>
<comment type="similarity">
    <text evidence="5">Belongs to the SctL stator family.</text>
</comment>
<protein>
    <recommendedName>
        <fullName evidence="6">Type 3 secretion system stator protein</fullName>
    </recommendedName>
</protein>
<evidence type="ECO:0000313" key="8">
    <source>
        <dbReference type="EMBL" id="SAL05836.1"/>
    </source>
</evidence>
<dbReference type="RefSeq" id="WP_062611843.1">
    <property type="nucleotide sequence ID" value="NZ_FCOX02000092.1"/>
</dbReference>
<evidence type="ECO:0000256" key="5">
    <source>
        <dbReference type="ARBA" id="ARBA00024335"/>
    </source>
</evidence>
<evidence type="ECO:0000256" key="3">
    <source>
        <dbReference type="ARBA" id="ARBA00022490"/>
    </source>
</evidence>
<dbReference type="PANTHER" id="PTHR34982:SF4">
    <property type="entry name" value="TYPE 3 SECRETION SYSTEM STATOR PROTEIN"/>
    <property type="match status" value="1"/>
</dbReference>
<keyword evidence="4" id="KW-0653">Protein transport</keyword>
<dbReference type="PANTHER" id="PTHR34982">
    <property type="entry name" value="YOP PROTEINS TRANSLOCATION PROTEIN L"/>
    <property type="match status" value="1"/>
</dbReference>
<keyword evidence="2" id="KW-0813">Transport</keyword>
<evidence type="ECO:0000256" key="2">
    <source>
        <dbReference type="ARBA" id="ARBA00022448"/>
    </source>
</evidence>
<dbReference type="NCBIfam" id="TIGR02499">
    <property type="entry name" value="HrpE_YscL_not"/>
    <property type="match status" value="1"/>
</dbReference>
<feature type="domain" description="Flagellar assembly protein FliH/Type III secretion system HrpE" evidence="7">
    <location>
        <begin position="127"/>
        <end position="230"/>
    </location>
</feature>
<comment type="caution">
    <text evidence="8">The sequence shown here is derived from an EMBL/GenBank/DDBJ whole genome shotgun (WGS) entry which is preliminary data.</text>
</comment>
<evidence type="ECO:0000256" key="1">
    <source>
        <dbReference type="ARBA" id="ARBA00004496"/>
    </source>
</evidence>
<dbReference type="GO" id="GO:0030254">
    <property type="term" value="P:protein secretion by the type III secretion system"/>
    <property type="evidence" value="ECO:0007669"/>
    <property type="project" value="InterPro"/>
</dbReference>
<reference evidence="8" key="1">
    <citation type="submission" date="2016-01" db="EMBL/GenBank/DDBJ databases">
        <authorList>
            <person name="Peeters C."/>
        </authorList>
    </citation>
    <scope>NUCLEOTIDE SEQUENCE</scope>
    <source>
        <strain evidence="8">LMG 29321</strain>
    </source>
</reference>
<dbReference type="Pfam" id="PF02108">
    <property type="entry name" value="FliH"/>
    <property type="match status" value="1"/>
</dbReference>
<dbReference type="InterPro" id="IPR051472">
    <property type="entry name" value="T3SS_Stator/FliH"/>
</dbReference>
<keyword evidence="3" id="KW-0963">Cytoplasm</keyword>
<dbReference type="Proteomes" id="UP000071859">
    <property type="component" value="Unassembled WGS sequence"/>
</dbReference>
<sequence>MLIRRVPFELRETGANAVEVDAGAALMVESGVVKQSDFARLEELDALLESISQDRERILDDARKQAQSILSEADKRAAQITTEAKDIFDCAYDNGYEAGHQELVRCWYARATSSAVEQRRLVESFRERLATLVGNAIEKILLITDREAHFSKVALTLQHQIDATTLLQVRVNPKDVEVARSVFERLAAQCREAGQAIRIIVDGDATLAAGACICESDIGVLDASLNTQIAAIQAATQNLARSTMHVSTESSAIWTDEKS</sequence>
<dbReference type="OrthoDB" id="6008834at2"/>
<dbReference type="EMBL" id="FCOX02000092">
    <property type="protein sequence ID" value="SAL05836.1"/>
    <property type="molecule type" value="Genomic_DNA"/>
</dbReference>
<accession>A0A158EHE4</accession>
<dbReference type="AlphaFoldDB" id="A0A158EHE4"/>
<evidence type="ECO:0000256" key="6">
    <source>
        <dbReference type="ARBA" id="ARBA00040494"/>
    </source>
</evidence>
<name>A0A158EHE4_9BURK</name>
<proteinExistence type="inferred from homology"/>
<comment type="subcellular location">
    <subcellularLocation>
        <location evidence="1">Cytoplasm</location>
    </subcellularLocation>
</comment>
<evidence type="ECO:0000259" key="7">
    <source>
        <dbReference type="Pfam" id="PF02108"/>
    </source>
</evidence>